<dbReference type="Gene3D" id="3.30.460.30">
    <property type="entry name" value="Glutamyl-tRNA reductase, N-terminal domain"/>
    <property type="match status" value="1"/>
</dbReference>
<dbReference type="InterPro" id="IPR015895">
    <property type="entry name" value="4pyrrol_synth_GluRdtase_N"/>
</dbReference>
<evidence type="ECO:0000256" key="5">
    <source>
        <dbReference type="PIRSR" id="PIRSR000445-1"/>
    </source>
</evidence>
<dbReference type="InterPro" id="IPR036343">
    <property type="entry name" value="GluRdtase_N_sf"/>
</dbReference>
<keyword evidence="11" id="KW-1185">Reference proteome</keyword>
<name>A0A2V3W6Q4_9BACI</name>
<dbReference type="SUPFAM" id="SSF51735">
    <property type="entry name" value="NAD(P)-binding Rossmann-fold domains"/>
    <property type="match status" value="1"/>
</dbReference>
<comment type="similarity">
    <text evidence="4">Belongs to the glutamyl-tRNA reductase family.</text>
</comment>
<feature type="binding site" evidence="4 6">
    <location>
        <begin position="185"/>
        <end position="190"/>
    </location>
    <ligand>
        <name>NADP(+)</name>
        <dbReference type="ChEBI" id="CHEBI:58349"/>
    </ligand>
</feature>
<accession>A0A2V3W6Q4</accession>
<reference evidence="10 11" key="1">
    <citation type="submission" date="2018-05" db="EMBL/GenBank/DDBJ databases">
        <title>Genomic Encyclopedia of Type Strains, Phase IV (KMG-IV): sequencing the most valuable type-strain genomes for metagenomic binning, comparative biology and taxonomic classification.</title>
        <authorList>
            <person name="Goeker M."/>
        </authorList>
    </citation>
    <scope>NUCLEOTIDE SEQUENCE [LARGE SCALE GENOMIC DNA]</scope>
    <source>
        <strain evidence="10 11">DSM 22440</strain>
    </source>
</reference>
<evidence type="ECO:0000256" key="3">
    <source>
        <dbReference type="ARBA" id="ARBA00023244"/>
    </source>
</evidence>
<evidence type="ECO:0000313" key="11">
    <source>
        <dbReference type="Proteomes" id="UP000247922"/>
    </source>
</evidence>
<sequence>MIQLFTINHERAPLLVREQLALTDKCLVEWQEALDSQASISGSVLLSTCHRFECYLHTTTNQTSFIKEKMRSCFNFNGDQFDRFVDVKTEQLAVQHLYEVTTGLQAAIKGETQILGQVKQAYFAAQANGSTDKEIHRLFQSVLHFAKDMHKKTGINNHPISLSRMAYQFAAEKLSKERLAVVILGAGKMAKLAIEYITGTSNDTVTVLNRSKEALMTLNQQFDVTVADLSTVSDQLENADLIISTLNVDQPFLTASMLQFRSRKKPLMIIDLSVPRSVEASVGLLEEISSYNLDDLAAVIDHHTYLRRDKADLIQQAIERAVPEVYRTVFQQSEEALKTLFTTKSQHLDQLMTSVANKLPGLTAREQQVIEDHLSYALHLNLKPTLDELKKMNKQ</sequence>
<keyword evidence="1 4" id="KW-0521">NADP</keyword>
<dbReference type="SUPFAM" id="SSF69742">
    <property type="entry name" value="Glutamyl tRNA-reductase catalytic, N-terminal domain"/>
    <property type="match status" value="1"/>
</dbReference>
<comment type="function">
    <text evidence="4">Catalyzes the NADPH-dependent reduction of glutamyl-tRNA(Glu) to glutamate 1-semialdehyde (GSA).</text>
</comment>
<dbReference type="Proteomes" id="UP000247922">
    <property type="component" value="Unassembled WGS sequence"/>
</dbReference>
<comment type="caution">
    <text evidence="10">The sequence shown here is derived from an EMBL/GenBank/DDBJ whole genome shotgun (WGS) entry which is preliminary data.</text>
</comment>
<dbReference type="EMBL" id="QJJR01000008">
    <property type="protein sequence ID" value="PXW90043.1"/>
    <property type="molecule type" value="Genomic_DNA"/>
</dbReference>
<evidence type="ECO:0000259" key="8">
    <source>
        <dbReference type="Pfam" id="PF01488"/>
    </source>
</evidence>
<dbReference type="NCBIfam" id="TIGR01035">
    <property type="entry name" value="hemA"/>
    <property type="match status" value="1"/>
</dbReference>
<gene>
    <name evidence="4" type="primary">hemA</name>
    <name evidence="10" type="ORF">DES38_10855</name>
</gene>
<dbReference type="Pfam" id="PF05201">
    <property type="entry name" value="GlutR_N"/>
    <property type="match status" value="1"/>
</dbReference>
<dbReference type="AlphaFoldDB" id="A0A2V3W6Q4"/>
<evidence type="ECO:0000259" key="9">
    <source>
        <dbReference type="Pfam" id="PF05201"/>
    </source>
</evidence>
<feature type="domain" description="Glutamyl-tRNA reductase N-terminal" evidence="9">
    <location>
        <begin position="6"/>
        <end position="153"/>
    </location>
</feature>
<dbReference type="InterPro" id="IPR006151">
    <property type="entry name" value="Shikm_DH/Glu-tRNA_Rdtase"/>
</dbReference>
<evidence type="ECO:0000256" key="7">
    <source>
        <dbReference type="PIRSR" id="PIRSR000445-4"/>
    </source>
</evidence>
<comment type="domain">
    <text evidence="4">Possesses an unusual extended V-shaped dimeric structure with each monomer consisting of three distinct domains arranged along a curved 'spinal' alpha-helix. The N-terminal catalytic domain specifically recognizes the glutamate moiety of the substrate. The second domain is the NADPH-binding domain, and the third C-terminal domain is responsible for dimerization.</text>
</comment>
<dbReference type="GO" id="GO:0050661">
    <property type="term" value="F:NADP binding"/>
    <property type="evidence" value="ECO:0007669"/>
    <property type="project" value="InterPro"/>
</dbReference>
<dbReference type="RefSeq" id="WP_110251579.1">
    <property type="nucleotide sequence ID" value="NZ_QJJR01000008.1"/>
</dbReference>
<feature type="binding site" evidence="4">
    <location>
        <position position="117"/>
    </location>
    <ligand>
        <name>substrate</name>
    </ligand>
</feature>
<dbReference type="PANTHER" id="PTHR43013">
    <property type="entry name" value="GLUTAMYL-TRNA REDUCTASE"/>
    <property type="match status" value="1"/>
</dbReference>
<dbReference type="GO" id="GO:0008883">
    <property type="term" value="F:glutamyl-tRNA reductase activity"/>
    <property type="evidence" value="ECO:0007669"/>
    <property type="project" value="UniProtKB-UniRule"/>
</dbReference>
<feature type="binding site" evidence="4">
    <location>
        <begin position="48"/>
        <end position="51"/>
    </location>
    <ligand>
        <name>substrate</name>
    </ligand>
</feature>
<organism evidence="10 11">
    <name type="scientific">Streptohalobacillus salinus</name>
    <dbReference type="NCBI Taxonomy" id="621096"/>
    <lineage>
        <taxon>Bacteria</taxon>
        <taxon>Bacillati</taxon>
        <taxon>Bacillota</taxon>
        <taxon>Bacilli</taxon>
        <taxon>Bacillales</taxon>
        <taxon>Bacillaceae</taxon>
        <taxon>Streptohalobacillus</taxon>
    </lineage>
</organism>
<dbReference type="OrthoDB" id="110209at2"/>
<proteinExistence type="inferred from homology"/>
<dbReference type="EC" id="1.2.1.70" evidence="4"/>
<evidence type="ECO:0000256" key="6">
    <source>
        <dbReference type="PIRSR" id="PIRSR000445-3"/>
    </source>
</evidence>
<protein>
    <recommendedName>
        <fullName evidence="4">Glutamyl-tRNA reductase</fullName>
        <shortName evidence="4">GluTR</shortName>
        <ecNumber evidence="4">1.2.1.70</ecNumber>
    </recommendedName>
</protein>
<evidence type="ECO:0000256" key="1">
    <source>
        <dbReference type="ARBA" id="ARBA00022857"/>
    </source>
</evidence>
<dbReference type="PIRSF" id="PIRSF000445">
    <property type="entry name" value="4pyrrol_synth_GluRdtase"/>
    <property type="match status" value="1"/>
</dbReference>
<dbReference type="InterPro" id="IPR000343">
    <property type="entry name" value="4pyrrol_synth_GluRdtase"/>
</dbReference>
<comment type="caution">
    <text evidence="4">Lacks conserved residue(s) required for the propagation of feature annotation.</text>
</comment>
<dbReference type="Pfam" id="PF01488">
    <property type="entry name" value="Shikimate_DH"/>
    <property type="match status" value="1"/>
</dbReference>
<dbReference type="UniPathway" id="UPA00251">
    <property type="reaction ID" value="UER00316"/>
</dbReference>
<dbReference type="InterPro" id="IPR036291">
    <property type="entry name" value="NAD(P)-bd_dom_sf"/>
</dbReference>
<feature type="site" description="Important for activity" evidence="4 7">
    <location>
        <position position="96"/>
    </location>
</feature>
<comment type="miscellaneous">
    <text evidence="4">During catalysis, the active site Cys acts as a nucleophile attacking the alpha-carbonyl group of tRNA-bound glutamate with the formation of a thioester intermediate between enzyme and glutamate, and the concomitant release of tRNA(Glu). The thioester intermediate is finally reduced by direct hydride transfer from NADPH, to form the product GSA.</text>
</comment>
<evidence type="ECO:0000256" key="2">
    <source>
        <dbReference type="ARBA" id="ARBA00023002"/>
    </source>
</evidence>
<dbReference type="Gene3D" id="3.40.50.720">
    <property type="entry name" value="NAD(P)-binding Rossmann-like Domain"/>
    <property type="match status" value="1"/>
</dbReference>
<feature type="domain" description="Quinate/shikimate 5-dehydrogenase/glutamyl-tRNA reductase" evidence="8">
    <location>
        <begin position="176"/>
        <end position="299"/>
    </location>
</feature>
<feature type="binding site" evidence="4">
    <location>
        <begin position="111"/>
        <end position="113"/>
    </location>
    <ligand>
        <name>substrate</name>
    </ligand>
</feature>
<dbReference type="HAMAP" id="MF_00087">
    <property type="entry name" value="Glu_tRNA_reductase"/>
    <property type="match status" value="1"/>
</dbReference>
<dbReference type="PANTHER" id="PTHR43013:SF1">
    <property type="entry name" value="GLUTAMYL-TRNA REDUCTASE"/>
    <property type="match status" value="1"/>
</dbReference>
<keyword evidence="2 4" id="KW-0560">Oxidoreductase</keyword>
<dbReference type="GO" id="GO:0019353">
    <property type="term" value="P:protoporphyrinogen IX biosynthetic process from glutamate"/>
    <property type="evidence" value="ECO:0007669"/>
    <property type="project" value="TreeGrafter"/>
</dbReference>
<comment type="catalytic activity">
    <reaction evidence="4">
        <text>(S)-4-amino-5-oxopentanoate + tRNA(Glu) + NADP(+) = L-glutamyl-tRNA(Glu) + NADPH + H(+)</text>
        <dbReference type="Rhea" id="RHEA:12344"/>
        <dbReference type="Rhea" id="RHEA-COMP:9663"/>
        <dbReference type="Rhea" id="RHEA-COMP:9680"/>
        <dbReference type="ChEBI" id="CHEBI:15378"/>
        <dbReference type="ChEBI" id="CHEBI:57501"/>
        <dbReference type="ChEBI" id="CHEBI:57783"/>
        <dbReference type="ChEBI" id="CHEBI:58349"/>
        <dbReference type="ChEBI" id="CHEBI:78442"/>
        <dbReference type="ChEBI" id="CHEBI:78520"/>
        <dbReference type="EC" id="1.2.1.70"/>
    </reaction>
</comment>
<keyword evidence="3 4" id="KW-0627">Porphyrin biosynthesis</keyword>
<comment type="pathway">
    <text evidence="4">Porphyrin-containing compound metabolism; protoporphyrin-IX biosynthesis; 5-aminolevulinate from L-glutamyl-tRNA(Glu): step 1/2.</text>
</comment>
<feature type="active site" description="Nucleophile" evidence="4 5">
    <location>
        <position position="49"/>
    </location>
</feature>
<comment type="subunit">
    <text evidence="4">Homodimer.</text>
</comment>
<evidence type="ECO:0000313" key="10">
    <source>
        <dbReference type="EMBL" id="PXW90043.1"/>
    </source>
</evidence>
<evidence type="ECO:0000256" key="4">
    <source>
        <dbReference type="HAMAP-Rule" id="MF_00087"/>
    </source>
</evidence>